<keyword evidence="2" id="KW-1185">Reference proteome</keyword>
<sequence>MKFKEFVKGQTVSYKHHTGYINFIDEQYVTICIHEYPKHPDIALHSKHKTNQTNLVVSYQDYDLIQRTTTLRQDNI</sequence>
<dbReference type="KEGG" id="vg:24171704"/>
<dbReference type="RefSeq" id="YP_009133634.1">
    <property type="nucleotide sequence ID" value="NC_026924.1"/>
</dbReference>
<accession>A0A0E3HCL1</accession>
<dbReference type="OrthoDB" id="26537at10239"/>
<organism evidence="1 2">
    <name type="scientific">Synechococcus phage ACG-2014g</name>
    <dbReference type="NCBI Taxonomy" id="1493512"/>
    <lineage>
        <taxon>Viruses</taxon>
        <taxon>Duplodnaviria</taxon>
        <taxon>Heunggongvirae</taxon>
        <taxon>Uroviricota</taxon>
        <taxon>Caudoviricetes</taxon>
        <taxon>Pantevenvirales</taxon>
        <taxon>Kyanoviridae</taxon>
        <taxon>Macariavirus</taxon>
        <taxon>Macariavirus tuscon14g</taxon>
    </lineage>
</organism>
<dbReference type="GeneID" id="24171704"/>
<proteinExistence type="predicted"/>
<dbReference type="EMBL" id="KJ019071">
    <property type="protein sequence ID" value="AIX24418.1"/>
    <property type="molecule type" value="Genomic_DNA"/>
</dbReference>
<gene>
    <name evidence="1" type="ORF">Syn7803US105_74</name>
</gene>
<reference evidence="1 2" key="1">
    <citation type="submission" date="2013-12" db="EMBL/GenBank/DDBJ databases">
        <title>Ecological redundancy of diverse viral populations within a natural community.</title>
        <authorList>
            <person name="Gregory A.C."/>
            <person name="LaButti K."/>
            <person name="Copeland A."/>
            <person name="Woyke T."/>
            <person name="Sullivan M.B."/>
        </authorList>
    </citation>
    <scope>NUCLEOTIDE SEQUENCE [LARGE SCALE GENOMIC DNA]</scope>
    <source>
        <strain evidence="1">Syn7803US105</strain>
    </source>
</reference>
<evidence type="ECO:0000313" key="1">
    <source>
        <dbReference type="EMBL" id="AIX24418.1"/>
    </source>
</evidence>
<protein>
    <submittedName>
        <fullName evidence="1">Uncharacterized protein</fullName>
    </submittedName>
</protein>
<name>A0A0E3HCL1_9CAUD</name>
<evidence type="ECO:0000313" key="2">
    <source>
        <dbReference type="Proteomes" id="UP000033010"/>
    </source>
</evidence>
<dbReference type="Proteomes" id="UP000033010">
    <property type="component" value="Segment"/>
</dbReference>